<dbReference type="HOGENOM" id="CLU_1051819_0_0_1"/>
<protein>
    <recommendedName>
        <fullName evidence="5">Hsp70-interacting protein N-terminal domain-containing protein</fullName>
    </recommendedName>
</protein>
<proteinExistence type="inferred from homology"/>
<dbReference type="GO" id="GO:0046983">
    <property type="term" value="F:protein dimerization activity"/>
    <property type="evidence" value="ECO:0007669"/>
    <property type="project" value="InterPro"/>
</dbReference>
<feature type="domain" description="Hsp70-interacting protein N-terminal" evidence="5">
    <location>
        <begin position="157"/>
        <end position="198"/>
    </location>
</feature>
<dbReference type="GeneTree" id="ENSGT00940000173259"/>
<keyword evidence="2" id="KW-0677">Repeat</keyword>
<accession>H2Z1N7</accession>
<dbReference type="Proteomes" id="UP000007875">
    <property type="component" value="Unassembled WGS sequence"/>
</dbReference>
<dbReference type="InParanoid" id="H2Z1N7"/>
<keyword evidence="7" id="KW-1185">Reference proteome</keyword>
<organism evidence="6 7">
    <name type="scientific">Ciona savignyi</name>
    <name type="common">Pacific transparent sea squirt</name>
    <dbReference type="NCBI Taxonomy" id="51511"/>
    <lineage>
        <taxon>Eukaryota</taxon>
        <taxon>Metazoa</taxon>
        <taxon>Chordata</taxon>
        <taxon>Tunicata</taxon>
        <taxon>Ascidiacea</taxon>
        <taxon>Phlebobranchia</taxon>
        <taxon>Cionidae</taxon>
        <taxon>Ciona</taxon>
    </lineage>
</organism>
<evidence type="ECO:0000256" key="3">
    <source>
        <dbReference type="ARBA" id="ARBA00022803"/>
    </source>
</evidence>
<evidence type="ECO:0000256" key="4">
    <source>
        <dbReference type="SAM" id="MobiDB-lite"/>
    </source>
</evidence>
<reference evidence="6" key="2">
    <citation type="submission" date="2025-08" db="UniProtKB">
        <authorList>
            <consortium name="Ensembl"/>
        </authorList>
    </citation>
    <scope>IDENTIFICATION</scope>
</reference>
<reference evidence="7" key="1">
    <citation type="submission" date="2003-08" db="EMBL/GenBank/DDBJ databases">
        <authorList>
            <person name="Birren B."/>
            <person name="Nusbaum C."/>
            <person name="Abebe A."/>
            <person name="Abouelleil A."/>
            <person name="Adekoya E."/>
            <person name="Ait-zahra M."/>
            <person name="Allen N."/>
            <person name="Allen T."/>
            <person name="An P."/>
            <person name="Anderson M."/>
            <person name="Anderson S."/>
            <person name="Arachchi H."/>
            <person name="Armbruster J."/>
            <person name="Bachantsang P."/>
            <person name="Baldwin J."/>
            <person name="Barry A."/>
            <person name="Bayul T."/>
            <person name="Blitshsteyn B."/>
            <person name="Bloom T."/>
            <person name="Blye J."/>
            <person name="Boguslavskiy L."/>
            <person name="Borowsky M."/>
            <person name="Boukhgalter B."/>
            <person name="Brunache A."/>
            <person name="Butler J."/>
            <person name="Calixte N."/>
            <person name="Calvo S."/>
            <person name="Camarata J."/>
            <person name="Campo K."/>
            <person name="Chang J."/>
            <person name="Cheshatsang Y."/>
            <person name="Citroen M."/>
            <person name="Collymore A."/>
            <person name="Considine T."/>
            <person name="Cook A."/>
            <person name="Cooke P."/>
            <person name="Corum B."/>
            <person name="Cuomo C."/>
            <person name="David R."/>
            <person name="Dawoe T."/>
            <person name="Degray S."/>
            <person name="Dodge S."/>
            <person name="Dooley K."/>
            <person name="Dorje P."/>
            <person name="Dorjee K."/>
            <person name="Dorris L."/>
            <person name="Duffey N."/>
            <person name="Dupes A."/>
            <person name="Elkins T."/>
            <person name="Engels R."/>
            <person name="Erickson J."/>
            <person name="Farina A."/>
            <person name="Faro S."/>
            <person name="Ferreira P."/>
            <person name="Fischer H."/>
            <person name="Fitzgerald M."/>
            <person name="Foley K."/>
            <person name="Gage D."/>
            <person name="Galagan J."/>
            <person name="Gearin G."/>
            <person name="Gnerre S."/>
            <person name="Gnirke A."/>
            <person name="Goyette A."/>
            <person name="Graham J."/>
            <person name="Grandbois E."/>
            <person name="Gyaltsen K."/>
            <person name="Hafez N."/>
            <person name="Hagopian D."/>
            <person name="Hagos B."/>
            <person name="Hall J."/>
            <person name="Hatcher B."/>
            <person name="Heller A."/>
            <person name="Higgins H."/>
            <person name="Honan T."/>
            <person name="Horn A."/>
            <person name="Houde N."/>
            <person name="Hughes L."/>
            <person name="Hulme W."/>
            <person name="Husby E."/>
            <person name="Iliev I."/>
            <person name="Jaffe D."/>
            <person name="Jones C."/>
            <person name="Kamal M."/>
            <person name="Kamat A."/>
            <person name="Kamvysselis M."/>
            <person name="Karlsson E."/>
            <person name="Kells C."/>
            <person name="Kieu A."/>
            <person name="Kisner P."/>
            <person name="Kodira C."/>
            <person name="Kulbokas E."/>
            <person name="Labutti K."/>
            <person name="Lama D."/>
            <person name="Landers T."/>
            <person name="Leger J."/>
            <person name="Levine S."/>
            <person name="Lewis D."/>
            <person name="Lewis T."/>
            <person name="Lindblad-toh K."/>
            <person name="Liu X."/>
            <person name="Lokyitsang T."/>
            <person name="Lokyitsang Y."/>
            <person name="Lucien O."/>
            <person name="Lui A."/>
            <person name="Ma L.J."/>
            <person name="Mabbitt R."/>
            <person name="Macdonald J."/>
            <person name="Maclean C."/>
            <person name="Major J."/>
            <person name="Manning J."/>
            <person name="Marabella R."/>
            <person name="Maru K."/>
            <person name="Matthews C."/>
            <person name="Mauceli E."/>
            <person name="Mccarthy M."/>
            <person name="Mcdonough S."/>
            <person name="Mcghee T."/>
            <person name="Meldrim J."/>
            <person name="Meneus L."/>
            <person name="Mesirov J."/>
            <person name="Mihalev A."/>
            <person name="Mihova T."/>
            <person name="Mikkelsen T."/>
            <person name="Mlenga V."/>
            <person name="Moru K."/>
            <person name="Mozes J."/>
            <person name="Mulrain L."/>
            <person name="Munson G."/>
            <person name="Naylor J."/>
            <person name="Newes C."/>
            <person name="Nguyen C."/>
            <person name="Nguyen N."/>
            <person name="Nguyen T."/>
            <person name="Nicol R."/>
            <person name="Nielsen C."/>
            <person name="Nizzari M."/>
            <person name="Norbu C."/>
            <person name="Norbu N."/>
            <person name="O'donnell P."/>
            <person name="Okoawo O."/>
            <person name="O'leary S."/>
            <person name="Omotosho B."/>
            <person name="O'neill K."/>
            <person name="Osman S."/>
            <person name="Parker S."/>
            <person name="Perrin D."/>
            <person name="Phunkhang P."/>
            <person name="Piqani B."/>
            <person name="Purcell S."/>
            <person name="Rachupka T."/>
            <person name="Ramasamy U."/>
            <person name="Rameau R."/>
            <person name="Ray V."/>
            <person name="Raymond C."/>
            <person name="Retta R."/>
            <person name="Richardson S."/>
            <person name="Rise C."/>
            <person name="Rodriguez J."/>
            <person name="Rogers J."/>
            <person name="Rogov P."/>
            <person name="Rutman M."/>
            <person name="Schupbach R."/>
            <person name="Seaman C."/>
            <person name="Settipalli S."/>
            <person name="Sharpe T."/>
            <person name="Sheridan J."/>
            <person name="Sherpa N."/>
            <person name="Shi J."/>
            <person name="Smirnov S."/>
            <person name="Smith C."/>
            <person name="Sougnez C."/>
            <person name="Spencer B."/>
            <person name="Stalker J."/>
            <person name="Stange-thomann N."/>
            <person name="Stavropoulos S."/>
            <person name="Stetson K."/>
            <person name="Stone C."/>
            <person name="Stone S."/>
            <person name="Stubbs M."/>
            <person name="Talamas J."/>
            <person name="Tchuinga P."/>
            <person name="Tenzing P."/>
            <person name="Tesfaye S."/>
            <person name="Theodore J."/>
            <person name="Thoulutsang Y."/>
            <person name="Topham K."/>
            <person name="Towey S."/>
            <person name="Tsamla T."/>
            <person name="Tsomo N."/>
            <person name="Vallee D."/>
            <person name="Vassiliev H."/>
            <person name="Venkataraman V."/>
            <person name="Vinson J."/>
            <person name="Vo A."/>
            <person name="Wade C."/>
            <person name="Wang S."/>
            <person name="Wangchuk T."/>
            <person name="Wangdi T."/>
            <person name="Whittaker C."/>
            <person name="Wilkinson J."/>
            <person name="Wu Y."/>
            <person name="Wyman D."/>
            <person name="Yadav S."/>
            <person name="Yang S."/>
            <person name="Yang X."/>
            <person name="Yeager S."/>
            <person name="Yee E."/>
            <person name="Young G."/>
            <person name="Zainoun J."/>
            <person name="Zembeck L."/>
            <person name="Zimmer A."/>
            <person name="Zody M."/>
            <person name="Lander E."/>
        </authorList>
    </citation>
    <scope>NUCLEOTIDE SEQUENCE [LARGE SCALE GENOMIC DNA]</scope>
</reference>
<dbReference type="InterPro" id="IPR034649">
    <property type="entry name" value="Hip_N"/>
</dbReference>
<feature type="region of interest" description="Disordered" evidence="4">
    <location>
        <begin position="207"/>
        <end position="227"/>
    </location>
</feature>
<evidence type="ECO:0000259" key="5">
    <source>
        <dbReference type="Pfam" id="PF18253"/>
    </source>
</evidence>
<evidence type="ECO:0000313" key="6">
    <source>
        <dbReference type="Ensembl" id="ENSCSAVP00000011499.1"/>
    </source>
</evidence>
<sequence length="265" mass="30043">MTAYLNEVNTTAFFSKTAEEVKTILCKEKCCPLCPSYRYVGENPLETHVQNTHLHHSVDFTYVDETVICLPCRRPCSNLVMRRVNTPFRSHFHCPFCLKIITRSTSFKRHIVRCTGSVLTHADDTKQELSDGQLNISSVESLEQQDEPMLDIFDVTPRDMKVLKNFVQLFQFNPYVLHSDEMLFIRKWLVDDLGANLPEISDDEYVDDNGTLSSNDEQGASGFGSASHGNKKLQVIVDMDNFVEGTLVVPELKKPPAAVPPEEKI</sequence>
<keyword evidence="3" id="KW-0802">TPR repeat</keyword>
<name>H2Z1N7_CIOSA</name>
<evidence type="ECO:0000256" key="2">
    <source>
        <dbReference type="ARBA" id="ARBA00022737"/>
    </source>
</evidence>
<dbReference type="FunFam" id="6.10.250.3420:FF:000001">
    <property type="entry name" value="Hsc70-interacting protein-like protein"/>
    <property type="match status" value="1"/>
</dbReference>
<dbReference type="Ensembl" id="ENSCSAVT00000011632.1">
    <property type="protein sequence ID" value="ENSCSAVP00000011499.1"/>
    <property type="gene ID" value="ENSCSAVG00000006738.1"/>
</dbReference>
<reference evidence="6" key="3">
    <citation type="submission" date="2025-09" db="UniProtKB">
        <authorList>
            <consortium name="Ensembl"/>
        </authorList>
    </citation>
    <scope>IDENTIFICATION</scope>
</reference>
<dbReference type="Gene3D" id="6.10.250.3420">
    <property type="match status" value="1"/>
</dbReference>
<dbReference type="STRING" id="51511.ENSCSAVP00000011499"/>
<evidence type="ECO:0000313" key="7">
    <source>
        <dbReference type="Proteomes" id="UP000007875"/>
    </source>
</evidence>
<evidence type="ECO:0000256" key="1">
    <source>
        <dbReference type="ARBA" id="ARBA00009015"/>
    </source>
</evidence>
<dbReference type="AlphaFoldDB" id="H2Z1N7"/>
<dbReference type="Pfam" id="PF18253">
    <property type="entry name" value="HipN"/>
    <property type="match status" value="1"/>
</dbReference>
<comment type="similarity">
    <text evidence="1">Belongs to the FAM10 family.</text>
</comment>